<keyword evidence="2" id="KW-0548">Nucleotidyltransferase</keyword>
<reference evidence="5" key="1">
    <citation type="submission" date="2020-05" db="EMBL/GenBank/DDBJ databases">
        <authorList>
            <person name="Chiriac C."/>
            <person name="Salcher M."/>
            <person name="Ghai R."/>
            <person name="Kavagutti S V."/>
        </authorList>
    </citation>
    <scope>NUCLEOTIDE SEQUENCE</scope>
</reference>
<gene>
    <name evidence="6" type="ORF">UFOPK2648_01210</name>
    <name evidence="7" type="ORF">UFOPK3037_00882</name>
    <name evidence="5" type="ORF">UFOPK3406_01549</name>
    <name evidence="4" type="ORF">UFOPK3925_01197</name>
    <name evidence="8" type="ORF">UFOPK4097_00699</name>
</gene>
<evidence type="ECO:0000256" key="2">
    <source>
        <dbReference type="ARBA" id="ARBA00022695"/>
    </source>
</evidence>
<dbReference type="Pfam" id="PF01467">
    <property type="entry name" value="CTP_transf_like"/>
    <property type="match status" value="1"/>
</dbReference>
<keyword evidence="1" id="KW-0808">Transferase</keyword>
<protein>
    <submittedName>
        <fullName evidence="5">Unannotated protein</fullName>
    </submittedName>
</protein>
<evidence type="ECO:0000259" key="3">
    <source>
        <dbReference type="Pfam" id="PF01467"/>
    </source>
</evidence>
<evidence type="ECO:0000313" key="5">
    <source>
        <dbReference type="EMBL" id="CAB4345654.1"/>
    </source>
</evidence>
<dbReference type="InterPro" id="IPR004821">
    <property type="entry name" value="Cyt_trans-like"/>
</dbReference>
<dbReference type="AlphaFoldDB" id="A0A6J5ZSI9"/>
<dbReference type="SUPFAM" id="SSF52374">
    <property type="entry name" value="Nucleotidylyl transferase"/>
    <property type="match status" value="1"/>
</dbReference>
<dbReference type="Gene3D" id="3.40.50.620">
    <property type="entry name" value="HUPs"/>
    <property type="match status" value="1"/>
</dbReference>
<dbReference type="EMBL" id="CAEZYC010000089">
    <property type="protein sequence ID" value="CAB4717081.1"/>
    <property type="molecule type" value="Genomic_DNA"/>
</dbReference>
<dbReference type="NCBIfam" id="TIGR00125">
    <property type="entry name" value="cyt_tran_rel"/>
    <property type="match status" value="1"/>
</dbReference>
<dbReference type="EMBL" id="CAESAI010000087">
    <property type="protein sequence ID" value="CAB4345654.1"/>
    <property type="molecule type" value="Genomic_DNA"/>
</dbReference>
<organism evidence="5">
    <name type="scientific">freshwater metagenome</name>
    <dbReference type="NCBI Taxonomy" id="449393"/>
    <lineage>
        <taxon>unclassified sequences</taxon>
        <taxon>metagenomes</taxon>
        <taxon>ecological metagenomes</taxon>
    </lineage>
</organism>
<dbReference type="PANTHER" id="PTHR21342:SF0">
    <property type="entry name" value="BIFUNCTIONAL NMN ADENYLYLTRANSFERASE_NUDIX HYDROLASE"/>
    <property type="match status" value="1"/>
</dbReference>
<name>A0A6J5ZSI9_9ZZZZ</name>
<feature type="domain" description="Cytidyltransferase-like" evidence="3">
    <location>
        <begin position="8"/>
        <end position="89"/>
    </location>
</feature>
<dbReference type="InterPro" id="IPR014729">
    <property type="entry name" value="Rossmann-like_a/b/a_fold"/>
</dbReference>
<evidence type="ECO:0000256" key="1">
    <source>
        <dbReference type="ARBA" id="ARBA00022679"/>
    </source>
</evidence>
<accession>A0A6J5ZSI9</accession>
<dbReference type="EMBL" id="CAFAAO010000010">
    <property type="protein sequence ID" value="CAB4804809.1"/>
    <property type="molecule type" value="Genomic_DNA"/>
</dbReference>
<dbReference type="GO" id="GO:0016779">
    <property type="term" value="F:nucleotidyltransferase activity"/>
    <property type="evidence" value="ECO:0007669"/>
    <property type="project" value="UniProtKB-KW"/>
</dbReference>
<evidence type="ECO:0000313" key="6">
    <source>
        <dbReference type="EMBL" id="CAB4717081.1"/>
    </source>
</evidence>
<evidence type="ECO:0000313" key="4">
    <source>
        <dbReference type="EMBL" id="CAB4343049.1"/>
    </source>
</evidence>
<evidence type="ECO:0000313" key="8">
    <source>
        <dbReference type="EMBL" id="CAB5017085.1"/>
    </source>
</evidence>
<dbReference type="EMBL" id="CAESAD010000009">
    <property type="protein sequence ID" value="CAB4343049.1"/>
    <property type="molecule type" value="Genomic_DNA"/>
</dbReference>
<dbReference type="EMBL" id="CAFBPK010000008">
    <property type="protein sequence ID" value="CAB5017085.1"/>
    <property type="molecule type" value="Genomic_DNA"/>
</dbReference>
<proteinExistence type="predicted"/>
<evidence type="ECO:0000313" key="7">
    <source>
        <dbReference type="EMBL" id="CAB4804809.1"/>
    </source>
</evidence>
<dbReference type="PANTHER" id="PTHR21342">
    <property type="entry name" value="PHOSPHOPANTETHEINE ADENYLYLTRANSFERASE"/>
    <property type="match status" value="1"/>
</dbReference>
<sequence length="184" mass="20404">MTQRVACFTGRFQPFHLQHLEVLSALSHNFERIIIGITNPDLENLQEHGASSHRHTDSANPFSYESRVNIIKASIAGLHRSELIKADIEIIPLDLTVPESWSVPPETVFALRIFSPWEASKLTLFTEQGFETLALPAPASKLSATDIRQSLVANDASWKLAVSPEAITTIQREWDSANSMKASA</sequence>